<dbReference type="EMBL" id="LIBO01000080">
    <property type="protein sequence ID" value="KRO62418.1"/>
    <property type="molecule type" value="Genomic_DNA"/>
</dbReference>
<comment type="caution">
    <text evidence="1">The sequence shown here is derived from an EMBL/GenBank/DDBJ whole genome shotgun (WGS) entry which is preliminary data.</text>
</comment>
<dbReference type="Proteomes" id="UP000051269">
    <property type="component" value="Unassembled WGS sequence"/>
</dbReference>
<name>A0A0R2RML3_9BACT</name>
<sequence length="59" mass="6708">MFSIPLISVSNFFRICGENQFFTNGVFFCLDTDRRIQSTAEVRRKIELCGLPFSIGLTA</sequence>
<proteinExistence type="predicted"/>
<reference evidence="1 2" key="1">
    <citation type="submission" date="2015-10" db="EMBL/GenBank/DDBJ databases">
        <title>Metagenome-Assembled Genomes uncover a global brackish microbiome.</title>
        <authorList>
            <person name="Hugerth L.W."/>
            <person name="Larsson J."/>
            <person name="Alneberg J."/>
            <person name="Lindh M.V."/>
            <person name="Legrand C."/>
            <person name="Pinhassi J."/>
            <person name="Andersson A.F."/>
        </authorList>
    </citation>
    <scope>NUCLEOTIDE SEQUENCE [LARGE SCALE GENOMIC DNA]</scope>
    <source>
        <strain evidence="1">BACL18 MAG-120507-bin52</strain>
    </source>
</reference>
<gene>
    <name evidence="1" type="ORF">ABR82_04510</name>
</gene>
<accession>A0A0R2RML3</accession>
<protein>
    <submittedName>
        <fullName evidence="1">Uncharacterized protein</fullName>
    </submittedName>
</protein>
<evidence type="ECO:0000313" key="1">
    <source>
        <dbReference type="EMBL" id="KRO62418.1"/>
    </source>
</evidence>
<organism evidence="1 2">
    <name type="scientific">Verrucomicrobia subdivision 6 bacterium BACL9 MAG-120507-bin52</name>
    <dbReference type="NCBI Taxonomy" id="1655590"/>
    <lineage>
        <taxon>Bacteria</taxon>
        <taxon>Pseudomonadati</taxon>
        <taxon>Verrucomicrobiota</taxon>
        <taxon>Verrucomicrobiia</taxon>
        <taxon>Verrucomicrobiales</taxon>
        <taxon>Verrucomicrobia subdivision 6</taxon>
    </lineage>
</organism>
<evidence type="ECO:0000313" key="2">
    <source>
        <dbReference type="Proteomes" id="UP000051269"/>
    </source>
</evidence>
<dbReference type="AlphaFoldDB" id="A0A0R2RML3"/>